<sequence length="58" mass="6677">MDAIPPEKENKVNIEEKITQEFFRPKVSEIRPEETAPAIIPKNVELAMTAENTFESFQ</sequence>
<gene>
    <name evidence="1" type="ORF">SDC9_212517</name>
</gene>
<dbReference type="AlphaFoldDB" id="A0A645JNS5"/>
<organism evidence="1">
    <name type="scientific">bioreactor metagenome</name>
    <dbReference type="NCBI Taxonomy" id="1076179"/>
    <lineage>
        <taxon>unclassified sequences</taxon>
        <taxon>metagenomes</taxon>
        <taxon>ecological metagenomes</taxon>
    </lineage>
</organism>
<accession>A0A645JNS5</accession>
<comment type="caution">
    <text evidence="1">The sequence shown here is derived from an EMBL/GenBank/DDBJ whole genome shotgun (WGS) entry which is preliminary data.</text>
</comment>
<evidence type="ECO:0000313" key="1">
    <source>
        <dbReference type="EMBL" id="MPN64740.1"/>
    </source>
</evidence>
<dbReference type="EMBL" id="VSSQ01146047">
    <property type="protein sequence ID" value="MPN64740.1"/>
    <property type="molecule type" value="Genomic_DNA"/>
</dbReference>
<proteinExistence type="predicted"/>
<reference evidence="1" key="1">
    <citation type="submission" date="2019-08" db="EMBL/GenBank/DDBJ databases">
        <authorList>
            <person name="Kucharzyk K."/>
            <person name="Murdoch R.W."/>
            <person name="Higgins S."/>
            <person name="Loffler F."/>
        </authorList>
    </citation>
    <scope>NUCLEOTIDE SEQUENCE</scope>
</reference>
<protein>
    <submittedName>
        <fullName evidence="1">Uncharacterized protein</fullName>
    </submittedName>
</protein>
<name>A0A645JNS5_9ZZZZ</name>